<proteinExistence type="predicted"/>
<gene>
    <name evidence="2" type="ORF">ENS64_16680</name>
</gene>
<keyword evidence="1" id="KW-0472">Membrane</keyword>
<feature type="transmembrane region" description="Helical" evidence="1">
    <location>
        <begin position="122"/>
        <end position="142"/>
    </location>
</feature>
<evidence type="ECO:0000256" key="1">
    <source>
        <dbReference type="SAM" id="Phobius"/>
    </source>
</evidence>
<accession>A0A7C4LMM7</accession>
<dbReference type="AlphaFoldDB" id="A0A7C4LMM7"/>
<sequence>MTSVLPTGGLPIGRTGRTLLTLCGAVLLAGFGLARQIEPDPRGYGTHQRLGLPGCAFQMLYRRPCPGCGMTTSLVHFARGEWSAAMRANPAGVLLALSCLGLIPWCWWSAWRGRLWAVDEPWPVLAVLVGSWGAVGLLIWMLRWLA</sequence>
<organism evidence="2">
    <name type="scientific">Schlesneria paludicola</name>
    <dbReference type="NCBI Taxonomy" id="360056"/>
    <lineage>
        <taxon>Bacteria</taxon>
        <taxon>Pseudomonadati</taxon>
        <taxon>Planctomycetota</taxon>
        <taxon>Planctomycetia</taxon>
        <taxon>Planctomycetales</taxon>
        <taxon>Planctomycetaceae</taxon>
        <taxon>Schlesneria</taxon>
    </lineage>
</organism>
<feature type="transmembrane region" description="Helical" evidence="1">
    <location>
        <begin position="91"/>
        <end position="110"/>
    </location>
</feature>
<feature type="transmembrane region" description="Helical" evidence="1">
    <location>
        <begin position="15"/>
        <end position="34"/>
    </location>
</feature>
<dbReference type="Pfam" id="PF10825">
    <property type="entry name" value="DUF2752"/>
    <property type="match status" value="1"/>
</dbReference>
<keyword evidence="1" id="KW-1133">Transmembrane helix</keyword>
<comment type="caution">
    <text evidence="2">The sequence shown here is derived from an EMBL/GenBank/DDBJ whole genome shotgun (WGS) entry which is preliminary data.</text>
</comment>
<protein>
    <submittedName>
        <fullName evidence="2">DUF2752 domain-containing protein</fullName>
    </submittedName>
</protein>
<dbReference type="InterPro" id="IPR021215">
    <property type="entry name" value="DUF2752"/>
</dbReference>
<name>A0A7C4LMM7_9PLAN</name>
<dbReference type="EMBL" id="DSVQ01000019">
    <property type="protein sequence ID" value="HGT40882.1"/>
    <property type="molecule type" value="Genomic_DNA"/>
</dbReference>
<evidence type="ECO:0000313" key="2">
    <source>
        <dbReference type="EMBL" id="HGT40882.1"/>
    </source>
</evidence>
<keyword evidence="1" id="KW-0812">Transmembrane</keyword>
<reference evidence="2" key="1">
    <citation type="journal article" date="2020" name="mSystems">
        <title>Genome- and Community-Level Interaction Insights into Carbon Utilization and Element Cycling Functions of Hydrothermarchaeota in Hydrothermal Sediment.</title>
        <authorList>
            <person name="Zhou Z."/>
            <person name="Liu Y."/>
            <person name="Xu W."/>
            <person name="Pan J."/>
            <person name="Luo Z.H."/>
            <person name="Li M."/>
        </authorList>
    </citation>
    <scope>NUCLEOTIDE SEQUENCE [LARGE SCALE GENOMIC DNA]</scope>
    <source>
        <strain evidence="2">SpSt-508</strain>
    </source>
</reference>